<evidence type="ECO:0000313" key="11">
    <source>
        <dbReference type="EMBL" id="MCL7343919.1"/>
    </source>
</evidence>
<evidence type="ECO:0000256" key="1">
    <source>
        <dbReference type="ARBA" id="ARBA00003908"/>
    </source>
</evidence>
<reference evidence="10" key="1">
    <citation type="submission" date="2015-03" db="EMBL/GenBank/DDBJ databases">
        <title>Metagenome Sequencing of an Archaeal-Dominated Microbial Community from a Hot Spring at the Los Azufres Geothermal Field, Mexico.</title>
        <authorList>
            <person name="Servin-Garciduenas L.E."/>
            <person name="Martinez-Romero E."/>
        </authorList>
    </citation>
    <scope>NUCLEOTIDE SEQUENCE [LARGE SCALE GENOMIC DNA]</scope>
    <source>
        <strain evidence="10">AZ1-454</strain>
    </source>
</reference>
<evidence type="ECO:0000259" key="8">
    <source>
        <dbReference type="Pfam" id="PF01855"/>
    </source>
</evidence>
<dbReference type="EMBL" id="JZWS01000103">
    <property type="protein sequence ID" value="KJR78444.1"/>
    <property type="molecule type" value="Genomic_DNA"/>
</dbReference>
<evidence type="ECO:0000256" key="7">
    <source>
        <dbReference type="SAM" id="Coils"/>
    </source>
</evidence>
<dbReference type="SUPFAM" id="SSF52518">
    <property type="entry name" value="Thiamin diphosphate-binding fold (THDP-binding)"/>
    <property type="match status" value="1"/>
</dbReference>
<dbReference type="EC" id="1.2.7.11" evidence="4"/>
<evidence type="ECO:0000256" key="4">
    <source>
        <dbReference type="ARBA" id="ARBA00012691"/>
    </source>
</evidence>
<comment type="subunit">
    <text evidence="2">Heterotetramer of one alpha, one beta, one delta and one gamma chain.</text>
</comment>
<dbReference type="FunFam" id="3.40.50.970:FF:000012">
    <property type="entry name" value="Pyruvate:ferredoxin (Flavodoxin) oxidoreductase"/>
    <property type="match status" value="1"/>
</dbReference>
<reference evidence="11" key="2">
    <citation type="submission" date="2022-05" db="EMBL/GenBank/DDBJ databases">
        <title>Metagenome Sequencing of an Archaeal-Dominated Microbial Community from a Hot Spring at the Los Azufres Geothermal Field, Mexico.</title>
        <authorList>
            <person name="Marin-Paredes R."/>
            <person name="Martinez-Romero E."/>
            <person name="Servin-Garciduenas L.E."/>
        </authorList>
    </citation>
    <scope>NUCLEOTIDE SEQUENCE</scope>
    <source>
        <strain evidence="11">AZ1-454</strain>
    </source>
</reference>
<dbReference type="FunFam" id="3.40.50.920:FF:000010">
    <property type="entry name" value="Pyruvate ferredoxin oxidoreductase, alpha subunit"/>
    <property type="match status" value="1"/>
</dbReference>
<feature type="coiled-coil region" evidence="7">
    <location>
        <begin position="220"/>
        <end position="248"/>
    </location>
</feature>
<dbReference type="GO" id="GO:0047553">
    <property type="term" value="F:2-oxoglutarate synthase activity"/>
    <property type="evidence" value="ECO:0007669"/>
    <property type="project" value="UniProtKB-ARBA"/>
</dbReference>
<dbReference type="GO" id="GO:0019164">
    <property type="term" value="F:pyruvate synthase activity"/>
    <property type="evidence" value="ECO:0007669"/>
    <property type="project" value="UniProtKB-ARBA"/>
</dbReference>
<keyword evidence="7" id="KW-0175">Coiled coil</keyword>
<dbReference type="EMBL" id="JZWS02000003">
    <property type="protein sequence ID" value="MCL7343919.1"/>
    <property type="molecule type" value="Genomic_DNA"/>
</dbReference>
<dbReference type="Pfam" id="PF01855">
    <property type="entry name" value="POR_N"/>
    <property type="match status" value="1"/>
</dbReference>
<dbReference type="AlphaFoldDB" id="A0A0F2LNS8"/>
<proteinExistence type="predicted"/>
<dbReference type="Pfam" id="PF17147">
    <property type="entry name" value="PFOR_II"/>
    <property type="match status" value="1"/>
</dbReference>
<gene>
    <name evidence="11" type="ORF">TQ35_005015</name>
    <name evidence="10" type="ORF">TQ35_07225</name>
</gene>
<evidence type="ECO:0000313" key="10">
    <source>
        <dbReference type="EMBL" id="KJR78444.1"/>
    </source>
</evidence>
<evidence type="ECO:0000256" key="6">
    <source>
        <dbReference type="ARBA" id="ARBA00048893"/>
    </source>
</evidence>
<keyword evidence="5" id="KW-0560">Oxidoreductase</keyword>
<dbReference type="InterPro" id="IPR002880">
    <property type="entry name" value="Pyrv_Fd/Flavodoxin_OxRdtase_N"/>
</dbReference>
<dbReference type="SUPFAM" id="SSF52922">
    <property type="entry name" value="TK C-terminal domain-like"/>
    <property type="match status" value="1"/>
</dbReference>
<feature type="domain" description="Pyruvate:ferredoxin oxidoreductase core" evidence="9">
    <location>
        <begin position="265"/>
        <end position="366"/>
    </location>
</feature>
<accession>A0A0F2LNS8</accession>
<dbReference type="InterPro" id="IPR050722">
    <property type="entry name" value="Pyruvate:ferred/Flavod_OxRd"/>
</dbReference>
<dbReference type="InterPro" id="IPR029061">
    <property type="entry name" value="THDP-binding"/>
</dbReference>
<dbReference type="PANTHER" id="PTHR32154:SF0">
    <property type="entry name" value="PYRUVATE-FLAVODOXIN OXIDOREDUCTASE-RELATED"/>
    <property type="match status" value="1"/>
</dbReference>
<name>A0A0F2LNS8_9CREN</name>
<comment type="function">
    <text evidence="1">Catalyzes the coenzyme A-dependent oxidative decarboxylation of different 2-oxoacids such as 2-oxoglutarate, pyruvate and 2-oxobutyrate to form their CoA derivatives.</text>
</comment>
<evidence type="ECO:0000256" key="3">
    <source>
        <dbReference type="ARBA" id="ARBA00011631"/>
    </source>
</evidence>
<keyword evidence="10" id="KW-0670">Pyruvate</keyword>
<comment type="catalytic activity">
    <reaction evidence="6">
        <text>a 2-oxocarboxylate + 2 oxidized [2Fe-2S]-[ferredoxin] + CoA = an acyl-CoA + 2 reduced [2Fe-2S]-[ferredoxin] + CO2 + H(+)</text>
        <dbReference type="Rhea" id="RHEA:42316"/>
        <dbReference type="Rhea" id="RHEA-COMP:10000"/>
        <dbReference type="Rhea" id="RHEA-COMP:10001"/>
        <dbReference type="ChEBI" id="CHEBI:15378"/>
        <dbReference type="ChEBI" id="CHEBI:16526"/>
        <dbReference type="ChEBI" id="CHEBI:33737"/>
        <dbReference type="ChEBI" id="CHEBI:33738"/>
        <dbReference type="ChEBI" id="CHEBI:35179"/>
        <dbReference type="ChEBI" id="CHEBI:57287"/>
        <dbReference type="ChEBI" id="CHEBI:58342"/>
        <dbReference type="EC" id="1.2.7.11"/>
    </reaction>
</comment>
<organism evidence="10">
    <name type="scientific">Candidatus Aramenus sulfurataquae</name>
    <dbReference type="NCBI Taxonomy" id="1326980"/>
    <lineage>
        <taxon>Archaea</taxon>
        <taxon>Thermoproteota</taxon>
        <taxon>Thermoprotei</taxon>
        <taxon>Sulfolobales</taxon>
        <taxon>Sulfolobaceae</taxon>
        <taxon>Candidatus Aramenus</taxon>
    </lineage>
</organism>
<comment type="caution">
    <text evidence="10">The sequence shown here is derived from an EMBL/GenBank/DDBJ whole genome shotgun (WGS) entry which is preliminary data.</text>
</comment>
<evidence type="ECO:0000256" key="2">
    <source>
        <dbReference type="ARBA" id="ARBA00011595"/>
    </source>
</evidence>
<dbReference type="PANTHER" id="PTHR32154">
    <property type="entry name" value="PYRUVATE-FLAVODOXIN OXIDOREDUCTASE-RELATED"/>
    <property type="match status" value="1"/>
</dbReference>
<dbReference type="PATRIC" id="fig|1326980.8.peg.150"/>
<dbReference type="GO" id="GO:0018491">
    <property type="term" value="F:2-oxobutyrate synthase activity"/>
    <property type="evidence" value="ECO:0007669"/>
    <property type="project" value="UniProtKB-ARBA"/>
</dbReference>
<sequence length="385" mass="42849">MLVQKGKVLALVGNHAVAYAVKQAKPQVLAVFPITPQTTMLEKLSEYIDKGELRAELIKVESEHSAMAAIFGAALAGSRVFTATASQGLLYMTEMIYWVGGQRVPLVAAVATRAIASPWSIWDDHQDFVSKRDAIWVQMMAENVQDAYDITLMAFRISEDPRVMMPVMMGFDGFILTHTMERVEVLPDSVVDEFIPPREFKLIDFDNPLGIGAVATPDNYAKYRKKAMEAMERAKSAIKEVMANFEEITGRKQYGLTECYMCEDADYLLVGMGAWVGDMRVAVSRLRERGKKVGLLKIRVFRPFPREEVREALKGRKGVVVFDRAYSFGSGGVLSLEVKANAYGLTTPIHTVVAGLGGKDVRPRDIEGALEDLIEGKLEEERWLA</sequence>
<dbReference type="GO" id="GO:0006979">
    <property type="term" value="P:response to oxidative stress"/>
    <property type="evidence" value="ECO:0007669"/>
    <property type="project" value="TreeGrafter"/>
</dbReference>
<dbReference type="Gene3D" id="3.40.50.920">
    <property type="match status" value="1"/>
</dbReference>
<dbReference type="CDD" id="cd07034">
    <property type="entry name" value="TPP_PYR_PFOR_IOR-alpha_like"/>
    <property type="match status" value="1"/>
</dbReference>
<dbReference type="InterPro" id="IPR033412">
    <property type="entry name" value="PFOR_II"/>
</dbReference>
<evidence type="ECO:0000259" key="9">
    <source>
        <dbReference type="Pfam" id="PF17147"/>
    </source>
</evidence>
<protein>
    <recommendedName>
        <fullName evidence="4">2-oxoacid oxidoreductase (ferredoxin)</fullName>
        <ecNumber evidence="4">1.2.7.11</ecNumber>
    </recommendedName>
</protein>
<feature type="domain" description="Pyruvate flavodoxin/ferredoxin oxidoreductase pyrimidine binding" evidence="8">
    <location>
        <begin position="20"/>
        <end position="242"/>
    </location>
</feature>
<dbReference type="InterPro" id="IPR009014">
    <property type="entry name" value="Transketo_C/PFOR_II"/>
</dbReference>
<dbReference type="Gene3D" id="3.40.50.970">
    <property type="match status" value="1"/>
</dbReference>
<comment type="subunit">
    <text evidence="3">Heterodimer composed of an alpha and a beta subunit.</text>
</comment>
<evidence type="ECO:0000256" key="5">
    <source>
        <dbReference type="ARBA" id="ARBA00023002"/>
    </source>
</evidence>